<feature type="domain" description="Rhodanese" evidence="1">
    <location>
        <begin position="67"/>
        <end position="160"/>
    </location>
</feature>
<evidence type="ECO:0000313" key="3">
    <source>
        <dbReference type="Proteomes" id="UP000276223"/>
    </source>
</evidence>
<organism evidence="2 3">
    <name type="scientific">Desulfosoma caldarium</name>
    <dbReference type="NCBI Taxonomy" id="610254"/>
    <lineage>
        <taxon>Bacteria</taxon>
        <taxon>Pseudomonadati</taxon>
        <taxon>Thermodesulfobacteriota</taxon>
        <taxon>Syntrophobacteria</taxon>
        <taxon>Syntrophobacterales</taxon>
        <taxon>Syntrophobacteraceae</taxon>
        <taxon>Desulfosoma</taxon>
    </lineage>
</organism>
<dbReference type="AlphaFoldDB" id="A0A3N1UMD0"/>
<evidence type="ECO:0000259" key="1">
    <source>
        <dbReference type="PROSITE" id="PS50206"/>
    </source>
</evidence>
<dbReference type="CDD" id="cd00158">
    <property type="entry name" value="RHOD"/>
    <property type="match status" value="1"/>
</dbReference>
<protein>
    <submittedName>
        <fullName evidence="2">Rhodanese-related sulfurtransferase</fullName>
    </submittedName>
</protein>
<accession>A0A3N1UMD0</accession>
<dbReference type="InterPro" id="IPR001763">
    <property type="entry name" value="Rhodanese-like_dom"/>
</dbReference>
<dbReference type="OrthoDB" id="9789348at2"/>
<dbReference type="InterPro" id="IPR036873">
    <property type="entry name" value="Rhodanese-like_dom_sf"/>
</dbReference>
<dbReference type="PROSITE" id="PS50206">
    <property type="entry name" value="RHODANESE_3"/>
    <property type="match status" value="1"/>
</dbReference>
<sequence>MSKRLFVGTPWRQAVWQSLALVGLALMLSFAVNGLRSDGLPWIQPVGQWVGETGLEISLDEAQILYLTDQAVFLDARSPEAYRSGHIDKALNLPWVHFSERASEVLDGLPKETPIVTYCDEGCRFSEELAAALTAQGYAQVRALMNGWSAWLESGFPVATGP</sequence>
<keyword evidence="3" id="KW-1185">Reference proteome</keyword>
<dbReference type="InterPro" id="IPR050229">
    <property type="entry name" value="GlpE_sulfurtransferase"/>
</dbReference>
<dbReference type="RefSeq" id="WP_148045734.1">
    <property type="nucleotide sequence ID" value="NZ_RJVA01000012.1"/>
</dbReference>
<dbReference type="EMBL" id="RJVA01000012">
    <property type="protein sequence ID" value="ROQ92355.1"/>
    <property type="molecule type" value="Genomic_DNA"/>
</dbReference>
<dbReference type="Pfam" id="PF00581">
    <property type="entry name" value="Rhodanese"/>
    <property type="match status" value="1"/>
</dbReference>
<dbReference type="GO" id="GO:0016740">
    <property type="term" value="F:transferase activity"/>
    <property type="evidence" value="ECO:0007669"/>
    <property type="project" value="UniProtKB-KW"/>
</dbReference>
<comment type="caution">
    <text evidence="2">The sequence shown here is derived from an EMBL/GenBank/DDBJ whole genome shotgun (WGS) entry which is preliminary data.</text>
</comment>
<dbReference type="Gene3D" id="3.40.250.10">
    <property type="entry name" value="Rhodanese-like domain"/>
    <property type="match status" value="1"/>
</dbReference>
<keyword evidence="2" id="KW-0808">Transferase</keyword>
<evidence type="ECO:0000313" key="2">
    <source>
        <dbReference type="EMBL" id="ROQ92355.1"/>
    </source>
</evidence>
<dbReference type="Proteomes" id="UP000276223">
    <property type="component" value="Unassembled WGS sequence"/>
</dbReference>
<gene>
    <name evidence="2" type="ORF">EDC27_2061</name>
</gene>
<name>A0A3N1UMD0_9BACT</name>
<dbReference type="PANTHER" id="PTHR43031">
    <property type="entry name" value="FAD-DEPENDENT OXIDOREDUCTASE"/>
    <property type="match status" value="1"/>
</dbReference>
<dbReference type="PANTHER" id="PTHR43031:SF7">
    <property type="entry name" value="NITRIC OXIDE REDUCTASE FLRD-NAD(+) REDUCTASE"/>
    <property type="match status" value="1"/>
</dbReference>
<reference evidence="2 3" key="1">
    <citation type="submission" date="2018-11" db="EMBL/GenBank/DDBJ databases">
        <title>Genomic Encyclopedia of Type Strains, Phase IV (KMG-IV): sequencing the most valuable type-strain genomes for metagenomic binning, comparative biology and taxonomic classification.</title>
        <authorList>
            <person name="Goeker M."/>
        </authorList>
    </citation>
    <scope>NUCLEOTIDE SEQUENCE [LARGE SCALE GENOMIC DNA]</scope>
    <source>
        <strain evidence="2 3">DSM 22027</strain>
    </source>
</reference>
<dbReference type="SUPFAM" id="SSF52821">
    <property type="entry name" value="Rhodanese/Cell cycle control phosphatase"/>
    <property type="match status" value="1"/>
</dbReference>
<proteinExistence type="predicted"/>
<dbReference type="SMART" id="SM00450">
    <property type="entry name" value="RHOD"/>
    <property type="match status" value="1"/>
</dbReference>